<evidence type="ECO:0000256" key="7">
    <source>
        <dbReference type="ARBA" id="ARBA00023242"/>
    </source>
</evidence>
<evidence type="ECO:0000256" key="9">
    <source>
        <dbReference type="RuleBase" id="RU364149"/>
    </source>
</evidence>
<dbReference type="Pfam" id="PF11635">
    <property type="entry name" value="Med16_N"/>
    <property type="match status" value="1"/>
</dbReference>
<evidence type="ECO:0000259" key="10">
    <source>
        <dbReference type="Pfam" id="PF11635"/>
    </source>
</evidence>
<dbReference type="GO" id="GO:0045893">
    <property type="term" value="P:positive regulation of DNA-templated transcription"/>
    <property type="evidence" value="ECO:0007669"/>
    <property type="project" value="TreeGrafter"/>
</dbReference>
<dbReference type="PANTHER" id="PTHR13224">
    <property type="entry name" value="THYROID HORMONE RECEPTOR-ASSOCIATED PROTEIN-RELATED"/>
    <property type="match status" value="1"/>
</dbReference>
<dbReference type="GO" id="GO:0016592">
    <property type="term" value="C:mediator complex"/>
    <property type="evidence" value="ECO:0007669"/>
    <property type="project" value="InterPro"/>
</dbReference>
<feature type="domain" description="Mediator complex subunit Med16 N-terminal" evidence="10">
    <location>
        <begin position="165"/>
        <end position="473"/>
    </location>
</feature>
<dbReference type="EMBL" id="AMGW01000004">
    <property type="protein sequence ID" value="EXJ58693.1"/>
    <property type="molecule type" value="Genomic_DNA"/>
</dbReference>
<gene>
    <name evidence="9" type="primary">MED16</name>
    <name evidence="11" type="ORF">A1O7_06122</name>
</gene>
<dbReference type="eggNOG" id="ENOG502QQU3">
    <property type="taxonomic scope" value="Eukaryota"/>
</dbReference>
<dbReference type="InterPro" id="IPR021665">
    <property type="entry name" value="Mediator_Med16_N"/>
</dbReference>
<reference evidence="11 12" key="1">
    <citation type="submission" date="2013-03" db="EMBL/GenBank/DDBJ databases">
        <title>The Genome Sequence of Cladophialophora yegresii CBS 114405.</title>
        <authorList>
            <consortium name="The Broad Institute Genomics Platform"/>
            <person name="Cuomo C."/>
            <person name="de Hoog S."/>
            <person name="Gorbushina A."/>
            <person name="Walker B."/>
            <person name="Young S.K."/>
            <person name="Zeng Q."/>
            <person name="Gargeya S."/>
            <person name="Fitzgerald M."/>
            <person name="Haas B."/>
            <person name="Abouelleil A."/>
            <person name="Allen A.W."/>
            <person name="Alvarado L."/>
            <person name="Arachchi H.M."/>
            <person name="Berlin A.M."/>
            <person name="Chapman S.B."/>
            <person name="Gainer-Dewar J."/>
            <person name="Goldberg J."/>
            <person name="Griggs A."/>
            <person name="Gujja S."/>
            <person name="Hansen M."/>
            <person name="Howarth C."/>
            <person name="Imamovic A."/>
            <person name="Ireland A."/>
            <person name="Larimer J."/>
            <person name="McCowan C."/>
            <person name="Murphy C."/>
            <person name="Pearson M."/>
            <person name="Poon T.W."/>
            <person name="Priest M."/>
            <person name="Roberts A."/>
            <person name="Saif S."/>
            <person name="Shea T."/>
            <person name="Sisk P."/>
            <person name="Sykes S."/>
            <person name="Wortman J."/>
            <person name="Nusbaum C."/>
            <person name="Birren B."/>
        </authorList>
    </citation>
    <scope>NUCLEOTIDE SEQUENCE [LARGE SCALE GENOMIC DNA]</scope>
    <source>
        <strain evidence="11 12">CBS 114405</strain>
    </source>
</reference>
<comment type="subunit">
    <text evidence="9">Component of the Mediator complex.</text>
</comment>
<evidence type="ECO:0000256" key="5">
    <source>
        <dbReference type="ARBA" id="ARBA00023159"/>
    </source>
</evidence>
<sequence>MNHLNLMDQDPPDDFASDSFFDQNSLQQQIQQIDAGADLSDADINGTVPSVAIPPNPAVVEQLARKWYSGCLERIAWSRHGHLAGISEDGSTVYLECLRYDHGSKSWGLHERHSLTTVFEEAISLAWSATGGELAVVDIKGRVWIYHVALTAINRLNLARQGAIDEGDDYSQPIGLTWLNQDRQERPRNVVTHASKGETRWEHANSRAKPLGTYWPRAALIVHRNGLTTLCFQRRDGQYLRIIKQLTPQDGVLYTHASFAPTIDGKMLIAIHSYQKVISAVLLAIDWTEVNQGLEGLPVLTIDPVSSKVSSYPSGSAAVPDTFDPESWLLSHLTMVQTSDVEKAVQTPPTILAVLTGVNRTASIPDAGFLVSSLIKRWTVKSVETKLHPLFDALPSTGSAAAAPKPLYVLQEQPDKEEQVIITVHHIDGVQTLAITTQENRTDFLSLEDLTPMSYAASAQETSCMAQSGFTFPYTQTILDPSFSPGACVRADLTANGKTQLAVMEHHLEQHQIQQPLDPHVDAAIAALNLTFARACWSNATIDDILMCASRTIPPALIPTVISSVYRTLFRDGEFVHEKTPGSELERMFHKQVMAKVFSYHASLASTCSQLVSVASTDGRTGGWTLSAQWAWIVNNVRQTTTLLFMNLRDIQNVTIVVGQDFTDMLCANLRWGLSLIRFIFNAILEVGDRESNPDMFDGKDRGRLGDTHGDGSQGLVALLLNCHASRIFLIAFVRAVRTYAKITEPKSQHQLQVLQCIQQQTNGKGLSFGAIEALLEYRWSAAGDVEGNIAATAVRQLDMMATGIVHEAYQPTIKTLLSKLVNSPSGLRAKMLVDRLKLFVDHVDLEYIFLNPGILGHRRGGRSTEIIYDVLRKRPITKGTAEPHGAGQPMVRKCIRCGSFSEDVVVPPKEWPRQIALSLARCVCDGNWVLEPWEKVHK</sequence>
<protein>
    <recommendedName>
        <fullName evidence="3 9">Mediator of RNA polymerase II transcription subunit 16</fullName>
    </recommendedName>
    <alternativeName>
        <fullName evidence="8 9">Mediator complex subunit 16</fullName>
    </alternativeName>
</protein>
<comment type="subcellular location">
    <subcellularLocation>
        <location evidence="1 9">Nucleus</location>
    </subcellularLocation>
</comment>
<keyword evidence="6 9" id="KW-0804">Transcription</keyword>
<dbReference type="HOGENOM" id="CLU_313303_0_0_1"/>
<dbReference type="RefSeq" id="XP_007758316.1">
    <property type="nucleotide sequence ID" value="XM_007760126.1"/>
</dbReference>
<comment type="function">
    <text evidence="9">Component of the Mediator complex, a coactivator involved in the regulated transcription of nearly all RNA polymerase II-dependent genes. Mediator functions as a bridge to convey information from gene-specific regulatory proteins to the basal RNA polymerase II transcription machinery. Mediator is recruited to promoters by direct interactions with regulatory proteins and serves as a scaffold for the assembly of a functional preinitiation complex with RNA polymerase II and the general transcription factors.</text>
</comment>
<comment type="similarity">
    <text evidence="2 9">Belongs to the Mediator complex subunit 16 family.</text>
</comment>
<dbReference type="OrthoDB" id="4139168at2759"/>
<comment type="caution">
    <text evidence="11">The sequence shown here is derived from an EMBL/GenBank/DDBJ whole genome shotgun (WGS) entry which is preliminary data.</text>
</comment>
<organism evidence="11 12">
    <name type="scientific">Cladophialophora yegresii CBS 114405</name>
    <dbReference type="NCBI Taxonomy" id="1182544"/>
    <lineage>
        <taxon>Eukaryota</taxon>
        <taxon>Fungi</taxon>
        <taxon>Dikarya</taxon>
        <taxon>Ascomycota</taxon>
        <taxon>Pezizomycotina</taxon>
        <taxon>Eurotiomycetes</taxon>
        <taxon>Chaetothyriomycetidae</taxon>
        <taxon>Chaetothyriales</taxon>
        <taxon>Herpotrichiellaceae</taxon>
        <taxon>Cladophialophora</taxon>
    </lineage>
</organism>
<evidence type="ECO:0000256" key="6">
    <source>
        <dbReference type="ARBA" id="ARBA00023163"/>
    </source>
</evidence>
<evidence type="ECO:0000256" key="1">
    <source>
        <dbReference type="ARBA" id="ARBA00004123"/>
    </source>
</evidence>
<name>W9VSZ8_9EURO</name>
<dbReference type="STRING" id="1182544.W9VSZ8"/>
<evidence type="ECO:0000256" key="3">
    <source>
        <dbReference type="ARBA" id="ARBA00019614"/>
    </source>
</evidence>
<dbReference type="Proteomes" id="UP000019473">
    <property type="component" value="Unassembled WGS sequence"/>
</dbReference>
<keyword evidence="5 9" id="KW-0010">Activator</keyword>
<dbReference type="PANTHER" id="PTHR13224:SF6">
    <property type="entry name" value="MEDIATOR OF RNA POLYMERASE II TRANSCRIPTION SUBUNIT 16"/>
    <property type="match status" value="1"/>
</dbReference>
<dbReference type="VEuPathDB" id="FungiDB:A1O7_06122"/>
<proteinExistence type="inferred from homology"/>
<dbReference type="InterPro" id="IPR048338">
    <property type="entry name" value="Mediator_Med16"/>
</dbReference>
<dbReference type="SUPFAM" id="SSF101908">
    <property type="entry name" value="Putative isomerase YbhE"/>
    <property type="match status" value="1"/>
</dbReference>
<evidence type="ECO:0000256" key="8">
    <source>
        <dbReference type="ARBA" id="ARBA00032015"/>
    </source>
</evidence>
<keyword evidence="7 9" id="KW-0539">Nucleus</keyword>
<evidence type="ECO:0000313" key="11">
    <source>
        <dbReference type="EMBL" id="EXJ58693.1"/>
    </source>
</evidence>
<accession>W9VSZ8</accession>
<keyword evidence="12" id="KW-1185">Reference proteome</keyword>
<dbReference type="GeneID" id="19180701"/>
<evidence type="ECO:0000256" key="2">
    <source>
        <dbReference type="ARBA" id="ARBA00006543"/>
    </source>
</evidence>
<keyword evidence="4 9" id="KW-0805">Transcription regulation</keyword>
<evidence type="ECO:0000313" key="12">
    <source>
        <dbReference type="Proteomes" id="UP000019473"/>
    </source>
</evidence>
<dbReference type="AlphaFoldDB" id="W9VSZ8"/>
<evidence type="ECO:0000256" key="4">
    <source>
        <dbReference type="ARBA" id="ARBA00023015"/>
    </source>
</evidence>